<proteinExistence type="predicted"/>
<feature type="region of interest" description="Disordered" evidence="1">
    <location>
        <begin position="1"/>
        <end position="20"/>
    </location>
</feature>
<keyword evidence="3" id="KW-1185">Reference proteome</keyword>
<dbReference type="RefSeq" id="WP_271886983.1">
    <property type="nucleotide sequence ID" value="NZ_CP067137.1"/>
</dbReference>
<evidence type="ECO:0000313" key="2">
    <source>
        <dbReference type="EMBL" id="WCR09156.1"/>
    </source>
</evidence>
<geneLocation type="plasmid" evidence="2 3">
    <name>p90204</name>
</geneLocation>
<protein>
    <submittedName>
        <fullName evidence="2">Uncharacterized protein</fullName>
    </submittedName>
</protein>
<evidence type="ECO:0000313" key="3">
    <source>
        <dbReference type="Proteomes" id="UP001219349"/>
    </source>
</evidence>
<sequence length="160" mass="17583">MQSLDDLYGTNRPIKLPNPNPIASRHAEEDIFNGIAQQIDNFGLTASQLNGRTVNIHISNAGGVCNVCYQGLGNSTATPGVIRQFSERYPGLNVRITAEGGTVRPGVDSITVRGGRLLTDWSNFLQEDESDQARFLLDTAMSAWNKVHEPEDIVRQFVII</sequence>
<evidence type="ECO:0000256" key="1">
    <source>
        <dbReference type="SAM" id="MobiDB-lite"/>
    </source>
</evidence>
<keyword evidence="2" id="KW-0614">Plasmid</keyword>
<name>A0ABY7SSP8_9RHOB</name>
<reference evidence="2 3" key="1">
    <citation type="submission" date="2021-01" db="EMBL/GenBank/DDBJ databases">
        <title>Biogeographic distribution of Paracoccus.</title>
        <authorList>
            <person name="Hollensteiner J."/>
            <person name="Leineberger J."/>
            <person name="Brinkhoff T."/>
            <person name="Daniel R."/>
        </authorList>
    </citation>
    <scope>NUCLEOTIDE SEQUENCE [LARGE SCALE GENOMIC DNA]</scope>
    <source>
        <strain evidence="2 3">KCTC 22803</strain>
        <plasmid evidence="2 3">p90204</plasmid>
    </source>
</reference>
<dbReference type="Proteomes" id="UP001219349">
    <property type="component" value="Plasmid p90204"/>
</dbReference>
<gene>
    <name evidence="2" type="ORF">JHX87_18220</name>
</gene>
<accession>A0ABY7SSP8</accession>
<organism evidence="2 3">
    <name type="scientific">Paracoccus fistulariae</name>
    <dbReference type="NCBI Taxonomy" id="658446"/>
    <lineage>
        <taxon>Bacteria</taxon>
        <taxon>Pseudomonadati</taxon>
        <taxon>Pseudomonadota</taxon>
        <taxon>Alphaproteobacteria</taxon>
        <taxon>Rhodobacterales</taxon>
        <taxon>Paracoccaceae</taxon>
        <taxon>Paracoccus</taxon>
    </lineage>
</organism>
<dbReference type="EMBL" id="CP067137">
    <property type="protein sequence ID" value="WCR09156.1"/>
    <property type="molecule type" value="Genomic_DNA"/>
</dbReference>